<dbReference type="HOGENOM" id="CLU_1636442_0_0_1"/>
<proteinExistence type="predicted"/>
<dbReference type="AlphaFoldDB" id="A0A0C2X8L0"/>
<accession>A0A0C2X8L0</accession>
<keyword evidence="2" id="KW-1185">Reference proteome</keyword>
<organism evidence="1 2">
    <name type="scientific">Serendipita vermifera MAFF 305830</name>
    <dbReference type="NCBI Taxonomy" id="933852"/>
    <lineage>
        <taxon>Eukaryota</taxon>
        <taxon>Fungi</taxon>
        <taxon>Dikarya</taxon>
        <taxon>Basidiomycota</taxon>
        <taxon>Agaricomycotina</taxon>
        <taxon>Agaricomycetes</taxon>
        <taxon>Sebacinales</taxon>
        <taxon>Serendipitaceae</taxon>
        <taxon>Serendipita</taxon>
    </lineage>
</organism>
<dbReference type="Proteomes" id="UP000054097">
    <property type="component" value="Unassembled WGS sequence"/>
</dbReference>
<evidence type="ECO:0000313" key="2">
    <source>
        <dbReference type="Proteomes" id="UP000054097"/>
    </source>
</evidence>
<name>A0A0C2X8L0_SERVB</name>
<reference evidence="1 2" key="1">
    <citation type="submission" date="2014-04" db="EMBL/GenBank/DDBJ databases">
        <authorList>
            <consortium name="DOE Joint Genome Institute"/>
            <person name="Kuo A."/>
            <person name="Zuccaro A."/>
            <person name="Kohler A."/>
            <person name="Nagy L.G."/>
            <person name="Floudas D."/>
            <person name="Copeland A."/>
            <person name="Barry K.W."/>
            <person name="Cichocki N."/>
            <person name="Veneault-Fourrey C."/>
            <person name="LaButti K."/>
            <person name="Lindquist E.A."/>
            <person name="Lipzen A."/>
            <person name="Lundell T."/>
            <person name="Morin E."/>
            <person name="Murat C."/>
            <person name="Sun H."/>
            <person name="Tunlid A."/>
            <person name="Henrissat B."/>
            <person name="Grigoriev I.V."/>
            <person name="Hibbett D.S."/>
            <person name="Martin F."/>
            <person name="Nordberg H.P."/>
            <person name="Cantor M.N."/>
            <person name="Hua S.X."/>
        </authorList>
    </citation>
    <scope>NUCLEOTIDE SEQUENCE [LARGE SCALE GENOMIC DNA]</scope>
    <source>
        <strain evidence="1 2">MAFF 305830</strain>
    </source>
</reference>
<gene>
    <name evidence="1" type="ORF">M408DRAFT_208390</name>
</gene>
<evidence type="ECO:0000313" key="1">
    <source>
        <dbReference type="EMBL" id="KIM25562.1"/>
    </source>
</evidence>
<sequence length="162" mass="17585">MGLFARQVEHAVPQAVQERATDAVPAEHEHAHSGVLAATHTVSMVRPVAMVKAVLVQEERVAGQVHALQESSVAVEFHALHRVVVVAAHLGEVVQLEQNVVEDLVALHRMPFVAPTDTAKKGKSAVSVTAETSVQAIATSIRKKRTSNRNQTCPRLFSPTWR</sequence>
<protein>
    <submittedName>
        <fullName evidence="1">Uncharacterized protein</fullName>
    </submittedName>
</protein>
<reference evidence="2" key="2">
    <citation type="submission" date="2015-01" db="EMBL/GenBank/DDBJ databases">
        <title>Evolutionary Origins and Diversification of the Mycorrhizal Mutualists.</title>
        <authorList>
            <consortium name="DOE Joint Genome Institute"/>
            <consortium name="Mycorrhizal Genomics Consortium"/>
            <person name="Kohler A."/>
            <person name="Kuo A."/>
            <person name="Nagy L.G."/>
            <person name="Floudas D."/>
            <person name="Copeland A."/>
            <person name="Barry K.W."/>
            <person name="Cichocki N."/>
            <person name="Veneault-Fourrey C."/>
            <person name="LaButti K."/>
            <person name="Lindquist E.A."/>
            <person name="Lipzen A."/>
            <person name="Lundell T."/>
            <person name="Morin E."/>
            <person name="Murat C."/>
            <person name="Riley R."/>
            <person name="Ohm R."/>
            <person name="Sun H."/>
            <person name="Tunlid A."/>
            <person name="Henrissat B."/>
            <person name="Grigoriev I.V."/>
            <person name="Hibbett D.S."/>
            <person name="Martin F."/>
        </authorList>
    </citation>
    <scope>NUCLEOTIDE SEQUENCE [LARGE SCALE GENOMIC DNA]</scope>
    <source>
        <strain evidence="2">MAFF 305830</strain>
    </source>
</reference>
<dbReference type="OrthoDB" id="3259102at2759"/>
<dbReference type="EMBL" id="KN824313">
    <property type="protein sequence ID" value="KIM25562.1"/>
    <property type="molecule type" value="Genomic_DNA"/>
</dbReference>